<name>A0A2P5WWI4_GOSBA</name>
<protein>
    <recommendedName>
        <fullName evidence="3">Reverse transcriptase zinc-binding domain-containing protein</fullName>
    </recommendedName>
</protein>
<organism evidence="1 2">
    <name type="scientific">Gossypium barbadense</name>
    <name type="common">Sea Island cotton</name>
    <name type="synonym">Hibiscus barbadensis</name>
    <dbReference type="NCBI Taxonomy" id="3634"/>
    <lineage>
        <taxon>Eukaryota</taxon>
        <taxon>Viridiplantae</taxon>
        <taxon>Streptophyta</taxon>
        <taxon>Embryophyta</taxon>
        <taxon>Tracheophyta</taxon>
        <taxon>Spermatophyta</taxon>
        <taxon>Magnoliopsida</taxon>
        <taxon>eudicotyledons</taxon>
        <taxon>Gunneridae</taxon>
        <taxon>Pentapetalae</taxon>
        <taxon>rosids</taxon>
        <taxon>malvids</taxon>
        <taxon>Malvales</taxon>
        <taxon>Malvaceae</taxon>
        <taxon>Malvoideae</taxon>
        <taxon>Gossypium</taxon>
    </lineage>
</organism>
<dbReference type="AlphaFoldDB" id="A0A2P5WWI4"/>
<evidence type="ECO:0000313" key="2">
    <source>
        <dbReference type="Proteomes" id="UP000239757"/>
    </source>
</evidence>
<dbReference type="OrthoDB" id="1717299at2759"/>
<accession>A0A2P5WWI4</accession>
<sequence length="159" mass="18103">MQKGTRWRVGNATNIHPNGKVNMLINEANNRWQEDLIRVEFNEVEAKAILEMPLAVAICEDEIVWHQTSWKIKTMPKVKLFAWRACNTTLPTTGNTASRIQNAQKQFNCKYKRITNCPIGMSTIHLFLFIASATTSFDLSTKQEASGHIIRDFDGSKYG</sequence>
<dbReference type="EMBL" id="KZ666277">
    <property type="protein sequence ID" value="PPR95452.1"/>
    <property type="molecule type" value="Genomic_DNA"/>
</dbReference>
<evidence type="ECO:0000313" key="1">
    <source>
        <dbReference type="EMBL" id="PPR95452.1"/>
    </source>
</evidence>
<dbReference type="Proteomes" id="UP000239757">
    <property type="component" value="Unassembled WGS sequence"/>
</dbReference>
<gene>
    <name evidence="1" type="ORF">GOBAR_AA25209</name>
</gene>
<proteinExistence type="predicted"/>
<evidence type="ECO:0008006" key="3">
    <source>
        <dbReference type="Google" id="ProtNLM"/>
    </source>
</evidence>
<reference evidence="1 2" key="1">
    <citation type="submission" date="2015-01" db="EMBL/GenBank/DDBJ databases">
        <title>Genome of allotetraploid Gossypium barbadense reveals genomic plasticity and fiber elongation in cotton evolution.</title>
        <authorList>
            <person name="Chen X."/>
            <person name="Liu X."/>
            <person name="Zhao B."/>
            <person name="Zheng H."/>
            <person name="Hu Y."/>
            <person name="Lu G."/>
            <person name="Yang C."/>
            <person name="Chen J."/>
            <person name="Shan C."/>
            <person name="Zhang L."/>
            <person name="Zhou Y."/>
            <person name="Wang L."/>
            <person name="Guo W."/>
            <person name="Bai Y."/>
            <person name="Ruan J."/>
            <person name="Shangguan X."/>
            <person name="Mao Y."/>
            <person name="Jiang J."/>
            <person name="Zhu Y."/>
            <person name="Lei J."/>
            <person name="Kang H."/>
            <person name="Chen S."/>
            <person name="He X."/>
            <person name="Wang R."/>
            <person name="Wang Y."/>
            <person name="Chen J."/>
            <person name="Wang L."/>
            <person name="Yu S."/>
            <person name="Wang B."/>
            <person name="Wei J."/>
            <person name="Song S."/>
            <person name="Lu X."/>
            <person name="Gao Z."/>
            <person name="Gu W."/>
            <person name="Deng X."/>
            <person name="Ma D."/>
            <person name="Wang S."/>
            <person name="Liang W."/>
            <person name="Fang L."/>
            <person name="Cai C."/>
            <person name="Zhu X."/>
            <person name="Zhou B."/>
            <person name="Zhang Y."/>
            <person name="Chen Z."/>
            <person name="Xu S."/>
            <person name="Zhu R."/>
            <person name="Wang S."/>
            <person name="Zhang T."/>
            <person name="Zhao G."/>
        </authorList>
    </citation>
    <scope>NUCLEOTIDE SEQUENCE [LARGE SCALE GENOMIC DNA]</scope>
    <source>
        <strain evidence="2">cv. Xinhai21</strain>
        <tissue evidence="1">Leaf</tissue>
    </source>
</reference>